<feature type="transmembrane region" description="Helical" evidence="8">
    <location>
        <begin position="276"/>
        <end position="295"/>
    </location>
</feature>
<feature type="domain" description="CSC1/OSCA1-like N-terminal transmembrane" evidence="10">
    <location>
        <begin position="126"/>
        <end position="294"/>
    </location>
</feature>
<accession>A0AAV6UZJ4</accession>
<comment type="subcellular location">
    <subcellularLocation>
        <location evidence="1">Membrane</location>
        <topology evidence="1">Multi-pass membrane protein</topology>
    </subcellularLocation>
</comment>
<dbReference type="InterPro" id="IPR003864">
    <property type="entry name" value="CSC1/OSCA1-like_7TM"/>
</dbReference>
<dbReference type="PANTHER" id="PTHR13018:SF5">
    <property type="entry name" value="RE44586P"/>
    <property type="match status" value="1"/>
</dbReference>
<dbReference type="Proteomes" id="UP000827092">
    <property type="component" value="Unassembled WGS sequence"/>
</dbReference>
<keyword evidence="5 8" id="KW-1133">Transmembrane helix</keyword>
<evidence type="ECO:0000313" key="12">
    <source>
        <dbReference type="EMBL" id="KAG8189704.1"/>
    </source>
</evidence>
<evidence type="ECO:0000259" key="11">
    <source>
        <dbReference type="Pfam" id="PF14703"/>
    </source>
</evidence>
<reference evidence="12 13" key="1">
    <citation type="journal article" date="2022" name="Nat. Ecol. Evol.">
        <title>A masculinizing supergene underlies an exaggerated male reproductive morph in a spider.</title>
        <authorList>
            <person name="Hendrickx F."/>
            <person name="De Corte Z."/>
            <person name="Sonet G."/>
            <person name="Van Belleghem S.M."/>
            <person name="Kostlbacher S."/>
            <person name="Vangestel C."/>
        </authorList>
    </citation>
    <scope>NUCLEOTIDE SEQUENCE [LARGE SCALE GENOMIC DNA]</scope>
    <source>
        <strain evidence="12">W744_W776</strain>
    </source>
</reference>
<feature type="domain" description="CSC1/OSCA1-like 7TM region" evidence="9">
    <location>
        <begin position="501"/>
        <end position="761"/>
    </location>
</feature>
<keyword evidence="4 8" id="KW-0812">Transmembrane</keyword>
<gene>
    <name evidence="12" type="ORF">JTE90_022517</name>
</gene>
<keyword evidence="6 8" id="KW-0472">Membrane</keyword>
<evidence type="ECO:0000259" key="10">
    <source>
        <dbReference type="Pfam" id="PF13967"/>
    </source>
</evidence>
<dbReference type="EMBL" id="JAFNEN010000207">
    <property type="protein sequence ID" value="KAG8189704.1"/>
    <property type="molecule type" value="Genomic_DNA"/>
</dbReference>
<dbReference type="InterPro" id="IPR032880">
    <property type="entry name" value="CSC1/OSCA1-like_N"/>
</dbReference>
<sequence length="893" mass="102938">MSVGQVVGIGRRVVWSLTVNERNPLQFVYLYEFHRQTGLAESMSSPSWAIRSSIFGHFSTVYCPKVVLMDNMSSTNMLHYLMNMHHSYISEDDSPPDNDSYKCSVLRSNRSILVLSGKFEGIPDNITINVVTWLVLLIIFTLLRKRAWDYGRIALVQKNDQRWTQLFYGEGTASSHRMNNDESSIDSVEIALHMDKGICSWLRAIFVIKDDQIMKRNGPDAIQYLSFQRHIIIFLTIICVICLTVVLPVNYQGDLVDEDSRFGRTTLSNLDPASSYLWVHVGCSFLFLLLGIIVMKHFSANLKLNENESLVNRTLLISNVPKDLCEENILIQHFQEAYPECGIEKVHISYDVRNLTKLDAERETSTHARIYCETILKETGVRPKMRPYYCGHICVCFRCEQVDALDYYAEEEHAIATAVDRQRSISLLKPTGLAFVTFPTEEIAERIYKDHQKRCDCTANPPSSSYSRQLNPYNWNVNFAPPPEDIFWENLSVSSGLWYSRALTTNLALFILFFFLTTPTIVLSYLDVLYTPAVKKFVRETPVVKDFFSTLMLLLFSSLLPVIVSWSDRFMPHWTRSSRNHSKMIRTFIFLLFMVVILPLLQLTSVKALLEWSIRKGETYRWQCVFLSGNGAFFVNYVITASFIGTALDLIRFPELFMYAFYICFSRSRAEQAGLRKAVMWEFEFGVQYAYFLLIFSVVIIYSILCPIIAPFGVLYMCLKHYIDRYNIYYVYGPSKISRNIHATAINFVIIAIILMQMCVFFFLYLRNGWMQMSLVSLAICLITVMIFFGQVSFQWFLFLSPISYKAFARKESSAQIAEISRSDLDVSQQPYLPVVLKRSDSKGDIFTTSMQERSYGTNEDSVQTTPDGGSINIPDNENENVAPTFEDHYQRF</sequence>
<keyword evidence="3" id="KW-0813">Transport</keyword>
<evidence type="ECO:0000256" key="2">
    <source>
        <dbReference type="ARBA" id="ARBA00007779"/>
    </source>
</evidence>
<dbReference type="GO" id="GO:0005227">
    <property type="term" value="F:calcium-activated cation channel activity"/>
    <property type="evidence" value="ECO:0007669"/>
    <property type="project" value="InterPro"/>
</dbReference>
<feature type="compositionally biased region" description="Polar residues" evidence="7">
    <location>
        <begin position="853"/>
        <end position="882"/>
    </location>
</feature>
<feature type="domain" description="CSC1/OSCA1-like cytosolic" evidence="11">
    <location>
        <begin position="312"/>
        <end position="490"/>
    </location>
</feature>
<evidence type="ECO:0000256" key="1">
    <source>
        <dbReference type="ARBA" id="ARBA00004141"/>
    </source>
</evidence>
<dbReference type="PANTHER" id="PTHR13018">
    <property type="entry name" value="PROBABLE MEMBRANE PROTEIN DUF221-RELATED"/>
    <property type="match status" value="1"/>
</dbReference>
<evidence type="ECO:0000256" key="3">
    <source>
        <dbReference type="ARBA" id="ARBA00022448"/>
    </source>
</evidence>
<protein>
    <recommendedName>
        <fullName evidence="14">CSC1-like protein 2</fullName>
    </recommendedName>
</protein>
<evidence type="ECO:0000256" key="8">
    <source>
        <dbReference type="SAM" id="Phobius"/>
    </source>
</evidence>
<feature type="transmembrane region" description="Helical" evidence="8">
    <location>
        <begin position="231"/>
        <end position="251"/>
    </location>
</feature>
<proteinExistence type="inferred from homology"/>
<evidence type="ECO:0008006" key="14">
    <source>
        <dbReference type="Google" id="ProtNLM"/>
    </source>
</evidence>
<dbReference type="Pfam" id="PF14703">
    <property type="entry name" value="PHM7_cyt"/>
    <property type="match status" value="1"/>
</dbReference>
<keyword evidence="13" id="KW-1185">Reference proteome</keyword>
<dbReference type="InterPro" id="IPR027815">
    <property type="entry name" value="CSC1/OSCA1-like_cyt"/>
</dbReference>
<evidence type="ECO:0000256" key="4">
    <source>
        <dbReference type="ARBA" id="ARBA00022692"/>
    </source>
</evidence>
<evidence type="ECO:0000313" key="13">
    <source>
        <dbReference type="Proteomes" id="UP000827092"/>
    </source>
</evidence>
<evidence type="ECO:0000256" key="7">
    <source>
        <dbReference type="SAM" id="MobiDB-lite"/>
    </source>
</evidence>
<dbReference type="Pfam" id="PF13967">
    <property type="entry name" value="RSN1_TM"/>
    <property type="match status" value="1"/>
</dbReference>
<feature type="region of interest" description="Disordered" evidence="7">
    <location>
        <begin position="853"/>
        <end position="893"/>
    </location>
</feature>
<evidence type="ECO:0000256" key="6">
    <source>
        <dbReference type="ARBA" id="ARBA00023136"/>
    </source>
</evidence>
<feature type="transmembrane region" description="Helical" evidence="8">
    <location>
        <begin position="588"/>
        <end position="608"/>
    </location>
</feature>
<dbReference type="AlphaFoldDB" id="A0AAV6UZJ4"/>
<evidence type="ECO:0000259" key="9">
    <source>
        <dbReference type="Pfam" id="PF02714"/>
    </source>
</evidence>
<feature type="transmembrane region" description="Helical" evidence="8">
    <location>
        <begin position="776"/>
        <end position="800"/>
    </location>
</feature>
<dbReference type="Pfam" id="PF02714">
    <property type="entry name" value="RSN1_7TM"/>
    <property type="match status" value="1"/>
</dbReference>
<dbReference type="GO" id="GO:0005886">
    <property type="term" value="C:plasma membrane"/>
    <property type="evidence" value="ECO:0007669"/>
    <property type="project" value="TreeGrafter"/>
</dbReference>
<feature type="transmembrane region" description="Helical" evidence="8">
    <location>
        <begin position="507"/>
        <end position="527"/>
    </location>
</feature>
<feature type="transmembrane region" description="Helical" evidence="8">
    <location>
        <begin position="740"/>
        <end position="764"/>
    </location>
</feature>
<name>A0AAV6UZJ4_9ARAC</name>
<feature type="transmembrane region" description="Helical" evidence="8">
    <location>
        <begin position="547"/>
        <end position="567"/>
    </location>
</feature>
<feature type="transmembrane region" description="Helical" evidence="8">
    <location>
        <begin position="126"/>
        <end position="143"/>
    </location>
</feature>
<organism evidence="12 13">
    <name type="scientific">Oedothorax gibbosus</name>
    <dbReference type="NCBI Taxonomy" id="931172"/>
    <lineage>
        <taxon>Eukaryota</taxon>
        <taxon>Metazoa</taxon>
        <taxon>Ecdysozoa</taxon>
        <taxon>Arthropoda</taxon>
        <taxon>Chelicerata</taxon>
        <taxon>Arachnida</taxon>
        <taxon>Araneae</taxon>
        <taxon>Araneomorphae</taxon>
        <taxon>Entelegynae</taxon>
        <taxon>Araneoidea</taxon>
        <taxon>Linyphiidae</taxon>
        <taxon>Erigoninae</taxon>
        <taxon>Oedothorax</taxon>
    </lineage>
</organism>
<feature type="transmembrane region" description="Helical" evidence="8">
    <location>
        <begin position="620"/>
        <end position="639"/>
    </location>
</feature>
<feature type="transmembrane region" description="Helical" evidence="8">
    <location>
        <begin position="690"/>
        <end position="719"/>
    </location>
</feature>
<dbReference type="InterPro" id="IPR045122">
    <property type="entry name" value="Csc1-like"/>
</dbReference>
<comment type="caution">
    <text evidence="12">The sequence shown here is derived from an EMBL/GenBank/DDBJ whole genome shotgun (WGS) entry which is preliminary data.</text>
</comment>
<comment type="similarity">
    <text evidence="2">Belongs to the CSC1 (TC 1.A.17) family.</text>
</comment>
<evidence type="ECO:0000256" key="5">
    <source>
        <dbReference type="ARBA" id="ARBA00022989"/>
    </source>
</evidence>